<dbReference type="InterPro" id="IPR011004">
    <property type="entry name" value="Trimer_LpxA-like_sf"/>
</dbReference>
<gene>
    <name evidence="6" type="ORF">RDB_LOCUS180552</name>
</gene>
<reference evidence="6" key="1">
    <citation type="submission" date="2021-01" db="EMBL/GenBank/DDBJ databases">
        <authorList>
            <person name="Kaushik A."/>
        </authorList>
    </citation>
    <scope>NUCLEOTIDE SEQUENCE</scope>
    <source>
        <strain evidence="6">AG5</strain>
    </source>
</reference>
<organism evidence="6 7">
    <name type="scientific">Rhizoctonia solani</name>
    <dbReference type="NCBI Taxonomy" id="456999"/>
    <lineage>
        <taxon>Eukaryota</taxon>
        <taxon>Fungi</taxon>
        <taxon>Dikarya</taxon>
        <taxon>Basidiomycota</taxon>
        <taxon>Agaricomycotina</taxon>
        <taxon>Agaricomycetes</taxon>
        <taxon>Cantharellales</taxon>
        <taxon>Ceratobasidiaceae</taxon>
        <taxon>Rhizoctonia</taxon>
    </lineage>
</organism>
<evidence type="ECO:0000256" key="1">
    <source>
        <dbReference type="ARBA" id="ARBA00004245"/>
    </source>
</evidence>
<dbReference type="Gene3D" id="2.160.10.10">
    <property type="entry name" value="Hexapeptide repeat proteins"/>
    <property type="match status" value="1"/>
</dbReference>
<evidence type="ECO:0000313" key="6">
    <source>
        <dbReference type="EMBL" id="CAE7228493.1"/>
    </source>
</evidence>
<dbReference type="Pfam" id="PF21711">
    <property type="entry name" value="DCTN5"/>
    <property type="match status" value="1"/>
</dbReference>
<sequence>MRPPYKTYRGNFNYYPMKIGDHVHIGASTVVEAATIGNHVEIGKNCVIGKFTIIKDCAKIDDNSIVPPNTVIPALARFGGSPAQFIEELPESTLENVEIHTKGYYSRFQPQEPAGN</sequence>
<dbReference type="EMBL" id="CAJNJQ010006450">
    <property type="protein sequence ID" value="CAE7228493.1"/>
    <property type="molecule type" value="Genomic_DNA"/>
</dbReference>
<dbReference type="SUPFAM" id="SSF51161">
    <property type="entry name" value="Trimeric LpxA-like enzymes"/>
    <property type="match status" value="1"/>
</dbReference>
<evidence type="ECO:0000256" key="3">
    <source>
        <dbReference type="ARBA" id="ARBA00023212"/>
    </source>
</evidence>
<dbReference type="AlphaFoldDB" id="A0A8H3EDN6"/>
<keyword evidence="3" id="KW-0206">Cytoskeleton</keyword>
<dbReference type="PANTHER" id="PTHR46126:SF1">
    <property type="entry name" value="DYNACTIN SUBUNIT 5"/>
    <property type="match status" value="1"/>
</dbReference>
<dbReference type="GO" id="GO:0005869">
    <property type="term" value="C:dynactin complex"/>
    <property type="evidence" value="ECO:0007669"/>
    <property type="project" value="TreeGrafter"/>
</dbReference>
<dbReference type="Proteomes" id="UP000663827">
    <property type="component" value="Unassembled WGS sequence"/>
</dbReference>
<accession>A0A8H3EDN6</accession>
<evidence type="ECO:0000256" key="5">
    <source>
        <dbReference type="ARBA" id="ARBA00034865"/>
    </source>
</evidence>
<evidence type="ECO:0000256" key="2">
    <source>
        <dbReference type="ARBA" id="ARBA00022490"/>
    </source>
</evidence>
<protein>
    <recommendedName>
        <fullName evidence="5">Dynactin subunit 5</fullName>
    </recommendedName>
</protein>
<keyword evidence="2" id="KW-0963">Cytoplasm</keyword>
<comment type="subcellular location">
    <subcellularLocation>
        <location evidence="1">Cytoplasm</location>
        <location evidence="1">Cytoskeleton</location>
    </subcellularLocation>
</comment>
<dbReference type="InterPro" id="IPR047125">
    <property type="entry name" value="DCTN5"/>
</dbReference>
<comment type="caution">
    <text evidence="6">The sequence shown here is derived from an EMBL/GenBank/DDBJ whole genome shotgun (WGS) entry which is preliminary data.</text>
</comment>
<comment type="similarity">
    <text evidence="4">Belongs to the dynactin subunits 5/6 family. Dynactin subunit 5 subfamily.</text>
</comment>
<evidence type="ECO:0000256" key="4">
    <source>
        <dbReference type="ARBA" id="ARBA00034706"/>
    </source>
</evidence>
<proteinExistence type="inferred from homology"/>
<name>A0A8H3EDN6_9AGAM</name>
<dbReference type="PANTHER" id="PTHR46126">
    <property type="entry name" value="DYNACTIN SUBUNIT 5"/>
    <property type="match status" value="1"/>
</dbReference>
<evidence type="ECO:0000313" key="7">
    <source>
        <dbReference type="Proteomes" id="UP000663827"/>
    </source>
</evidence>